<protein>
    <submittedName>
        <fullName evidence="1">Uncharacterized protein</fullName>
    </submittedName>
</protein>
<name>A0AAP2XZV2_CLOIN</name>
<gene>
    <name evidence="1" type="ORF">MKC95_23285</name>
</gene>
<dbReference type="RefSeq" id="WP_008819739.1">
    <property type="nucleotide sequence ID" value="NZ_AP025565.1"/>
</dbReference>
<organism evidence="1 2">
    <name type="scientific">Clostridium innocuum</name>
    <dbReference type="NCBI Taxonomy" id="1522"/>
    <lineage>
        <taxon>Bacteria</taxon>
        <taxon>Bacillati</taxon>
        <taxon>Bacillota</taxon>
        <taxon>Clostridia</taxon>
        <taxon>Eubacteriales</taxon>
        <taxon>Clostridiaceae</taxon>
        <taxon>Clostridium</taxon>
    </lineage>
</organism>
<proteinExistence type="predicted"/>
<accession>A0AAP2XZV2</accession>
<dbReference type="EMBL" id="JAKTMA010000110">
    <property type="protein sequence ID" value="MCR0235688.1"/>
    <property type="molecule type" value="Genomic_DNA"/>
</dbReference>
<evidence type="ECO:0000313" key="2">
    <source>
        <dbReference type="Proteomes" id="UP001203972"/>
    </source>
</evidence>
<sequence>MLFAPPLEILDLIEDVYDEEGYILGERISELATPEQQKLFEQYQKDCEDIKRRSFRVDLSDRTYNPVDGWKIK</sequence>
<comment type="caution">
    <text evidence="1">The sequence shown here is derived from an EMBL/GenBank/DDBJ whole genome shotgun (WGS) entry which is preliminary data.</text>
</comment>
<reference evidence="1" key="1">
    <citation type="journal article" date="2022" name="Clin. Infect. Dis.">
        <title>Association between Clostridium innocuum and antibiotic-associated diarrhea in adults and children: A cross-sectional study and comparative genomics analysis.</title>
        <authorList>
            <person name="Cherny K.E."/>
            <person name="Muscat E.B."/>
            <person name="Balaji A."/>
            <person name="Mukherjee J."/>
            <person name="Ozer E.A."/>
            <person name="Angarone M.P."/>
            <person name="Hauser A.R."/>
            <person name="Sichel J.S."/>
            <person name="Amponsah E."/>
            <person name="Kociolek L.K."/>
        </authorList>
    </citation>
    <scope>NUCLEOTIDE SEQUENCE</scope>
    <source>
        <strain evidence="1">NU1-AC-029v</strain>
    </source>
</reference>
<dbReference type="AlphaFoldDB" id="A0AAP2XZV2"/>
<evidence type="ECO:0000313" key="1">
    <source>
        <dbReference type="EMBL" id="MCR0235688.1"/>
    </source>
</evidence>
<dbReference type="Proteomes" id="UP001203972">
    <property type="component" value="Unassembled WGS sequence"/>
</dbReference>